<protein>
    <submittedName>
        <fullName evidence="3">YceI family protein</fullName>
    </submittedName>
</protein>
<evidence type="ECO:0000259" key="2">
    <source>
        <dbReference type="SMART" id="SM00867"/>
    </source>
</evidence>
<feature type="domain" description="Lipid/polyisoprenoid-binding YceI-like" evidence="2">
    <location>
        <begin position="28"/>
        <end position="228"/>
    </location>
</feature>
<dbReference type="Proteomes" id="UP000598146">
    <property type="component" value="Unassembled WGS sequence"/>
</dbReference>
<dbReference type="AlphaFoldDB" id="A0A931C0U5"/>
<dbReference type="RefSeq" id="WP_196413021.1">
    <property type="nucleotide sequence ID" value="NZ_JADQTO010000003.1"/>
</dbReference>
<evidence type="ECO:0000313" key="3">
    <source>
        <dbReference type="EMBL" id="MBG0561215.1"/>
    </source>
</evidence>
<keyword evidence="4" id="KW-1185">Reference proteome</keyword>
<proteinExistence type="inferred from homology"/>
<comment type="caution">
    <text evidence="3">The sequence shown here is derived from an EMBL/GenBank/DDBJ whole genome shotgun (WGS) entry which is preliminary data.</text>
</comment>
<dbReference type="Pfam" id="PF04264">
    <property type="entry name" value="YceI"/>
    <property type="match status" value="1"/>
</dbReference>
<dbReference type="SMART" id="SM00867">
    <property type="entry name" value="YceI"/>
    <property type="match status" value="1"/>
</dbReference>
<dbReference type="InterPro" id="IPR036761">
    <property type="entry name" value="TTHA0802/YceI-like_sf"/>
</dbReference>
<dbReference type="SUPFAM" id="SSF101874">
    <property type="entry name" value="YceI-like"/>
    <property type="match status" value="1"/>
</dbReference>
<dbReference type="PANTHER" id="PTHR34406:SF1">
    <property type="entry name" value="PROTEIN YCEI"/>
    <property type="match status" value="1"/>
</dbReference>
<comment type="similarity">
    <text evidence="1">Belongs to the UPF0312 family.</text>
</comment>
<sequence>MVPTGEGYVTVDRPVREWNGLLIPDPGVYTLDDAHKRIGFLAQHMMVSPIRGEFAKGTASIVVARDPLQSSISATIRADSINTHNPERDAHLSSPDFLDVGRYPTLEYRSTGIVWEAESDPIFHWARLRNNPLGRRGTVADLPPAATRASGRFVIKGLLTVKDVTRPIDMHMEFGGARRDPYEREIFGFSATAELDREDYGLLWNVMLEAGGVLVGKKIRIEIAGEAIRES</sequence>
<dbReference type="Gene3D" id="2.40.128.110">
    <property type="entry name" value="Lipid/polyisoprenoid-binding, YceI-like"/>
    <property type="match status" value="1"/>
</dbReference>
<evidence type="ECO:0000256" key="1">
    <source>
        <dbReference type="ARBA" id="ARBA00008812"/>
    </source>
</evidence>
<reference evidence="3" key="1">
    <citation type="submission" date="2020-11" db="EMBL/GenBank/DDBJ databases">
        <title>Isolation and identification of active actinomycetes.</title>
        <authorList>
            <person name="Sun X."/>
        </authorList>
    </citation>
    <scope>NUCLEOTIDE SEQUENCE</scope>
    <source>
        <strain evidence="3">NEAU-A11</strain>
    </source>
</reference>
<evidence type="ECO:0000313" key="4">
    <source>
        <dbReference type="Proteomes" id="UP000598146"/>
    </source>
</evidence>
<dbReference type="PANTHER" id="PTHR34406">
    <property type="entry name" value="PROTEIN YCEI"/>
    <property type="match status" value="1"/>
</dbReference>
<organism evidence="3 4">
    <name type="scientific">Actinoplanes aureus</name>
    <dbReference type="NCBI Taxonomy" id="2792083"/>
    <lineage>
        <taxon>Bacteria</taxon>
        <taxon>Bacillati</taxon>
        <taxon>Actinomycetota</taxon>
        <taxon>Actinomycetes</taxon>
        <taxon>Micromonosporales</taxon>
        <taxon>Micromonosporaceae</taxon>
        <taxon>Actinoplanes</taxon>
    </lineage>
</organism>
<accession>A0A931C0U5</accession>
<dbReference type="EMBL" id="JADQTO010000003">
    <property type="protein sequence ID" value="MBG0561215.1"/>
    <property type="molecule type" value="Genomic_DNA"/>
</dbReference>
<gene>
    <name evidence="3" type="ORF">I4J89_07040</name>
</gene>
<dbReference type="InterPro" id="IPR007372">
    <property type="entry name" value="Lipid/polyisoprenoid-bd_YceI"/>
</dbReference>
<name>A0A931C0U5_9ACTN</name>